<dbReference type="SMART" id="SM00422">
    <property type="entry name" value="HTH_MERR"/>
    <property type="match status" value="1"/>
</dbReference>
<reference evidence="3" key="2">
    <citation type="submission" date="2020-09" db="EMBL/GenBank/DDBJ databases">
        <authorList>
            <person name="Sun Q."/>
            <person name="Ohkuma M."/>
        </authorList>
    </citation>
    <scope>NUCLEOTIDE SEQUENCE</scope>
    <source>
        <strain evidence="3">JCM 3091</strain>
    </source>
</reference>
<reference evidence="3" key="1">
    <citation type="journal article" date="2014" name="Int. J. Syst. Evol. Microbiol.">
        <title>Complete genome sequence of Corynebacterium casei LMG S-19264T (=DSM 44701T), isolated from a smear-ripened cheese.</title>
        <authorList>
            <consortium name="US DOE Joint Genome Institute (JGI-PGF)"/>
            <person name="Walter F."/>
            <person name="Albersmeier A."/>
            <person name="Kalinowski J."/>
            <person name="Ruckert C."/>
        </authorList>
    </citation>
    <scope>NUCLEOTIDE SEQUENCE</scope>
    <source>
        <strain evidence="3">JCM 3091</strain>
    </source>
</reference>
<dbReference type="GO" id="GO:0003700">
    <property type="term" value="F:DNA-binding transcription factor activity"/>
    <property type="evidence" value="ECO:0007669"/>
    <property type="project" value="InterPro"/>
</dbReference>
<dbReference type="Proteomes" id="UP000662200">
    <property type="component" value="Unassembled WGS sequence"/>
</dbReference>
<gene>
    <name evidence="3" type="ORF">GCM10010124_39460</name>
</gene>
<dbReference type="PANTHER" id="PTHR30204:SF93">
    <property type="entry name" value="HTH MERR-TYPE DOMAIN-CONTAINING PROTEIN"/>
    <property type="match status" value="1"/>
</dbReference>
<dbReference type="Pfam" id="PF00376">
    <property type="entry name" value="MerR"/>
    <property type="match status" value="1"/>
</dbReference>
<dbReference type="Gene3D" id="1.10.1660.10">
    <property type="match status" value="1"/>
</dbReference>
<dbReference type="InterPro" id="IPR000551">
    <property type="entry name" value="MerR-type_HTH_dom"/>
</dbReference>
<dbReference type="PROSITE" id="PS00552">
    <property type="entry name" value="HTH_MERR_1"/>
    <property type="match status" value="1"/>
</dbReference>
<dbReference type="InterPro" id="IPR009061">
    <property type="entry name" value="DNA-bd_dom_put_sf"/>
</dbReference>
<comment type="caution">
    <text evidence="3">The sequence shown here is derived from an EMBL/GenBank/DDBJ whole genome shotgun (WGS) entry which is preliminary data.</text>
</comment>
<dbReference type="SUPFAM" id="SSF46955">
    <property type="entry name" value="Putative DNA-binding domain"/>
    <property type="match status" value="1"/>
</dbReference>
<dbReference type="AlphaFoldDB" id="A0A8J3FK55"/>
<feature type="domain" description="HTH merR-type" evidence="2">
    <location>
        <begin position="6"/>
        <end position="75"/>
    </location>
</feature>
<dbReference type="InterPro" id="IPR036724">
    <property type="entry name" value="Cobalamin-bd_sf"/>
</dbReference>
<dbReference type="Gene3D" id="1.10.1240.10">
    <property type="entry name" value="Methionine synthase domain"/>
    <property type="match status" value="1"/>
</dbReference>
<evidence type="ECO:0000313" key="4">
    <source>
        <dbReference type="Proteomes" id="UP000662200"/>
    </source>
</evidence>
<dbReference type="InterPro" id="IPR003759">
    <property type="entry name" value="Cbl-bd_cap"/>
</dbReference>
<name>A0A8J3FK55_9ACTN</name>
<dbReference type="PANTHER" id="PTHR30204">
    <property type="entry name" value="REDOX-CYCLING DRUG-SENSING TRANSCRIPTIONAL ACTIVATOR SOXR"/>
    <property type="match status" value="1"/>
</dbReference>
<proteinExistence type="predicted"/>
<accession>A0A8J3FK55</accession>
<dbReference type="PROSITE" id="PS50937">
    <property type="entry name" value="HTH_MERR_2"/>
    <property type="match status" value="1"/>
</dbReference>
<evidence type="ECO:0000259" key="2">
    <source>
        <dbReference type="PROSITE" id="PS50937"/>
    </source>
</evidence>
<dbReference type="InterPro" id="IPR036594">
    <property type="entry name" value="Meth_synthase_dom"/>
</dbReference>
<keyword evidence="4" id="KW-1185">Reference proteome</keyword>
<dbReference type="InterPro" id="IPR047057">
    <property type="entry name" value="MerR_fam"/>
</dbReference>
<dbReference type="Gene3D" id="3.40.50.280">
    <property type="entry name" value="Cobalamin-binding domain"/>
    <property type="match status" value="1"/>
</dbReference>
<protein>
    <recommendedName>
        <fullName evidence="2">HTH merR-type domain-containing protein</fullName>
    </recommendedName>
</protein>
<dbReference type="GO" id="GO:0003677">
    <property type="term" value="F:DNA binding"/>
    <property type="evidence" value="ECO:0007669"/>
    <property type="project" value="UniProtKB-KW"/>
</dbReference>
<keyword evidence="1" id="KW-0238">DNA-binding</keyword>
<evidence type="ECO:0000256" key="1">
    <source>
        <dbReference type="ARBA" id="ARBA00023125"/>
    </source>
</evidence>
<evidence type="ECO:0000313" key="3">
    <source>
        <dbReference type="EMBL" id="GGK42715.1"/>
    </source>
</evidence>
<dbReference type="GO" id="GO:0046872">
    <property type="term" value="F:metal ion binding"/>
    <property type="evidence" value="ECO:0007669"/>
    <property type="project" value="InterPro"/>
</dbReference>
<organism evidence="3 4">
    <name type="scientific">Pilimelia terevasa</name>
    <dbReference type="NCBI Taxonomy" id="53372"/>
    <lineage>
        <taxon>Bacteria</taxon>
        <taxon>Bacillati</taxon>
        <taxon>Actinomycetota</taxon>
        <taxon>Actinomycetes</taxon>
        <taxon>Micromonosporales</taxon>
        <taxon>Micromonosporaceae</taxon>
        <taxon>Pilimelia</taxon>
    </lineage>
</organism>
<dbReference type="EMBL" id="BMQC01000023">
    <property type="protein sequence ID" value="GGK42715.1"/>
    <property type="molecule type" value="Genomic_DNA"/>
</dbReference>
<dbReference type="Pfam" id="PF02607">
    <property type="entry name" value="B12-binding_2"/>
    <property type="match status" value="1"/>
</dbReference>
<dbReference type="SUPFAM" id="SSF52242">
    <property type="entry name" value="Cobalamin (vitamin B12)-binding domain"/>
    <property type="match status" value="1"/>
</dbReference>
<sequence>MEAPVMLRIGQLSARVGVSTHALRAWESRYGLLSPVRSDGGYRLYGLGDESRIRQMKALLAAGHSAAQAAAAVLAGAPAVSPAAAPAVSPAGRPAPADRAAVLRRRLRAALDDRSEPLAARRLAQAHRELGLGPMVADVLLPYLRELGERWSTGAITVAEEHYASNIVRGWLTAHAQGWGEGGGPMAVLACPLAEQHDIALLAFGLLLRRAGWRIRFLGAQTPLADLASFAAPTVTFVLAATRVGAFSAELGALRALSARARVALAGGGATPPLARRAGPGVQVLPPDLPAAVALLGGSAAAGTADGRGSP</sequence>
<dbReference type="GO" id="GO:0031419">
    <property type="term" value="F:cobalamin binding"/>
    <property type="evidence" value="ECO:0007669"/>
    <property type="project" value="InterPro"/>
</dbReference>